<gene>
    <name evidence="13" type="ORF">EUA98_00400</name>
</gene>
<dbReference type="AlphaFoldDB" id="A0A4Q5N410"/>
<evidence type="ECO:0000313" key="14">
    <source>
        <dbReference type="Proteomes" id="UP000293764"/>
    </source>
</evidence>
<keyword evidence="10" id="KW-0812">Transmembrane</keyword>
<feature type="transmembrane region" description="Helical" evidence="10">
    <location>
        <begin position="201"/>
        <end position="220"/>
    </location>
</feature>
<accession>A0A4Q5N410</accession>
<keyword evidence="6 13" id="KW-0418">Kinase</keyword>
<feature type="region of interest" description="Disordered" evidence="9">
    <location>
        <begin position="307"/>
        <end position="326"/>
    </location>
</feature>
<dbReference type="EMBL" id="SDWW01000001">
    <property type="protein sequence ID" value="RYV52988.1"/>
    <property type="molecule type" value="Genomic_DNA"/>
</dbReference>
<sequence length="468" mass="48873">MGDGTQMCSGYYCRCAGPSGRPVRCRPAGGRRRNTSGAVTMDPRTGTLPAGGRTAATGSARAGRPSRGDVAVTVGTLILMLVAVTERQGHQEFPGAPLLIFSVLAWLPLVVRTRWPLGVLVATVVVESLHLALVPFVAPDLETPIALAAYQPVPVATMVAAFTLATRTSRRTAWIAGGLAAVVLLGVSLVARPITLLATDIVMLLNLVVLATAIGTMVAGRRKRLAREARERVEHTRREVEGERLRIARELHDVLAHSLTLVNAQAAVADYLVRTDPQAAADALRGLTQHTRRALDELRATVGLLRQDGDAADGDPDAAGGLRPTPGLERLDELLSGFRAAGSDVRLAVTGEALDLPPRGDLAAYRIIQEALTNATKHAPGAPAAVTLDWGAGELQLSVANDRATGVPTGHRGPGTGHGLIGMRERALAAGGSVRAQPRADGGFLVSATIPAEAEPVPDVPSIERAAP</sequence>
<feature type="domain" description="Histidine kinase/HSP90-like ATPase" evidence="11">
    <location>
        <begin position="364"/>
        <end position="453"/>
    </location>
</feature>
<dbReference type="InterPro" id="IPR003594">
    <property type="entry name" value="HATPase_dom"/>
</dbReference>
<dbReference type="GO" id="GO:0000155">
    <property type="term" value="F:phosphorelay sensor kinase activity"/>
    <property type="evidence" value="ECO:0007669"/>
    <property type="project" value="InterPro"/>
</dbReference>
<dbReference type="EC" id="2.7.13.3" evidence="2"/>
<keyword evidence="10" id="KW-1133">Transmembrane helix</keyword>
<name>A0A4Q5N410_9MICO</name>
<evidence type="ECO:0000256" key="7">
    <source>
        <dbReference type="ARBA" id="ARBA00022840"/>
    </source>
</evidence>
<evidence type="ECO:0000259" key="12">
    <source>
        <dbReference type="Pfam" id="PF07730"/>
    </source>
</evidence>
<dbReference type="GO" id="GO:0046983">
    <property type="term" value="F:protein dimerization activity"/>
    <property type="evidence" value="ECO:0007669"/>
    <property type="project" value="InterPro"/>
</dbReference>
<feature type="transmembrane region" description="Helical" evidence="10">
    <location>
        <begin position="172"/>
        <end position="195"/>
    </location>
</feature>
<dbReference type="Pfam" id="PF02518">
    <property type="entry name" value="HATPase_c"/>
    <property type="match status" value="1"/>
</dbReference>
<evidence type="ECO:0000259" key="11">
    <source>
        <dbReference type="Pfam" id="PF02518"/>
    </source>
</evidence>
<reference evidence="13 14" key="1">
    <citation type="submission" date="2019-01" db="EMBL/GenBank/DDBJ databases">
        <title>Novel species of Cellulomonas.</title>
        <authorList>
            <person name="Liu Q."/>
            <person name="Xin Y.-H."/>
        </authorList>
    </citation>
    <scope>NUCLEOTIDE SEQUENCE [LARGE SCALE GENOMIC DNA]</scope>
    <source>
        <strain evidence="13 14">HLT2-17</strain>
    </source>
</reference>
<dbReference type="Proteomes" id="UP000293764">
    <property type="component" value="Unassembled WGS sequence"/>
</dbReference>
<evidence type="ECO:0000256" key="10">
    <source>
        <dbReference type="SAM" id="Phobius"/>
    </source>
</evidence>
<feature type="region of interest" description="Disordered" evidence="9">
    <location>
        <begin position="26"/>
        <end position="67"/>
    </location>
</feature>
<feature type="transmembrane region" description="Helical" evidence="10">
    <location>
        <begin position="70"/>
        <end position="87"/>
    </location>
</feature>
<evidence type="ECO:0000256" key="1">
    <source>
        <dbReference type="ARBA" id="ARBA00000085"/>
    </source>
</evidence>
<evidence type="ECO:0000256" key="9">
    <source>
        <dbReference type="SAM" id="MobiDB-lite"/>
    </source>
</evidence>
<evidence type="ECO:0000313" key="13">
    <source>
        <dbReference type="EMBL" id="RYV52988.1"/>
    </source>
</evidence>
<keyword evidence="14" id="KW-1185">Reference proteome</keyword>
<keyword evidence="4" id="KW-0808">Transferase</keyword>
<feature type="transmembrane region" description="Helical" evidence="10">
    <location>
        <begin position="118"/>
        <end position="138"/>
    </location>
</feature>
<dbReference type="InterPro" id="IPR036890">
    <property type="entry name" value="HATPase_C_sf"/>
</dbReference>
<feature type="transmembrane region" description="Helical" evidence="10">
    <location>
        <begin position="93"/>
        <end position="111"/>
    </location>
</feature>
<dbReference type="GO" id="GO:0005524">
    <property type="term" value="F:ATP binding"/>
    <property type="evidence" value="ECO:0007669"/>
    <property type="project" value="UniProtKB-KW"/>
</dbReference>
<keyword evidence="5" id="KW-0547">Nucleotide-binding</keyword>
<evidence type="ECO:0000256" key="6">
    <source>
        <dbReference type="ARBA" id="ARBA00022777"/>
    </source>
</evidence>
<evidence type="ECO:0000256" key="3">
    <source>
        <dbReference type="ARBA" id="ARBA00022553"/>
    </source>
</evidence>
<comment type="catalytic activity">
    <reaction evidence="1">
        <text>ATP + protein L-histidine = ADP + protein N-phospho-L-histidine.</text>
        <dbReference type="EC" id="2.7.13.3"/>
    </reaction>
</comment>
<evidence type="ECO:0000256" key="2">
    <source>
        <dbReference type="ARBA" id="ARBA00012438"/>
    </source>
</evidence>
<feature type="compositionally biased region" description="Low complexity" evidence="9">
    <location>
        <begin position="50"/>
        <end position="65"/>
    </location>
</feature>
<evidence type="ECO:0000256" key="5">
    <source>
        <dbReference type="ARBA" id="ARBA00022741"/>
    </source>
</evidence>
<keyword evidence="3" id="KW-0597">Phosphoprotein</keyword>
<evidence type="ECO:0000256" key="4">
    <source>
        <dbReference type="ARBA" id="ARBA00022679"/>
    </source>
</evidence>
<dbReference type="GO" id="GO:0016020">
    <property type="term" value="C:membrane"/>
    <property type="evidence" value="ECO:0007669"/>
    <property type="project" value="InterPro"/>
</dbReference>
<proteinExistence type="predicted"/>
<keyword evidence="7" id="KW-0067">ATP-binding</keyword>
<dbReference type="PANTHER" id="PTHR24421">
    <property type="entry name" value="NITRATE/NITRITE SENSOR PROTEIN NARX-RELATED"/>
    <property type="match status" value="1"/>
</dbReference>
<organism evidence="13 14">
    <name type="scientific">Pengzhenrongella frigida</name>
    <dbReference type="NCBI Taxonomy" id="1259133"/>
    <lineage>
        <taxon>Bacteria</taxon>
        <taxon>Bacillati</taxon>
        <taxon>Actinomycetota</taxon>
        <taxon>Actinomycetes</taxon>
        <taxon>Micrococcales</taxon>
        <taxon>Pengzhenrongella</taxon>
    </lineage>
</organism>
<evidence type="ECO:0000256" key="8">
    <source>
        <dbReference type="ARBA" id="ARBA00023012"/>
    </source>
</evidence>
<feature type="domain" description="Signal transduction histidine kinase subgroup 3 dimerisation and phosphoacceptor" evidence="12">
    <location>
        <begin position="243"/>
        <end position="308"/>
    </location>
</feature>
<keyword evidence="10" id="KW-0472">Membrane</keyword>
<feature type="transmembrane region" description="Helical" evidence="10">
    <location>
        <begin position="144"/>
        <end position="165"/>
    </location>
</feature>
<dbReference type="CDD" id="cd16917">
    <property type="entry name" value="HATPase_UhpB-NarQ-NarX-like"/>
    <property type="match status" value="1"/>
</dbReference>
<keyword evidence="8" id="KW-0902">Two-component regulatory system</keyword>
<dbReference type="PANTHER" id="PTHR24421:SF10">
    <property type="entry name" value="NITRATE_NITRITE SENSOR PROTEIN NARQ"/>
    <property type="match status" value="1"/>
</dbReference>
<protein>
    <recommendedName>
        <fullName evidence="2">histidine kinase</fullName>
        <ecNumber evidence="2">2.7.13.3</ecNumber>
    </recommendedName>
</protein>
<dbReference type="Pfam" id="PF07730">
    <property type="entry name" value="HisKA_3"/>
    <property type="match status" value="1"/>
</dbReference>
<dbReference type="InterPro" id="IPR011712">
    <property type="entry name" value="Sig_transdc_His_kin_sub3_dim/P"/>
</dbReference>
<dbReference type="InterPro" id="IPR050482">
    <property type="entry name" value="Sensor_HK_TwoCompSys"/>
</dbReference>
<comment type="caution">
    <text evidence="13">The sequence shown here is derived from an EMBL/GenBank/DDBJ whole genome shotgun (WGS) entry which is preliminary data.</text>
</comment>
<dbReference type="OrthoDB" id="227596at2"/>
<dbReference type="SUPFAM" id="SSF55874">
    <property type="entry name" value="ATPase domain of HSP90 chaperone/DNA topoisomerase II/histidine kinase"/>
    <property type="match status" value="1"/>
</dbReference>
<dbReference type="Gene3D" id="3.30.565.10">
    <property type="entry name" value="Histidine kinase-like ATPase, C-terminal domain"/>
    <property type="match status" value="1"/>
</dbReference>
<dbReference type="Gene3D" id="1.20.5.1930">
    <property type="match status" value="1"/>
</dbReference>